<feature type="compositionally biased region" description="Basic and acidic residues" evidence="1">
    <location>
        <begin position="232"/>
        <end position="247"/>
    </location>
</feature>
<dbReference type="VEuPathDB" id="PlasmoDB:PVW1_080044100"/>
<keyword evidence="2" id="KW-0472">Membrane</keyword>
<name>A0A1G4GWX8_PLAVI</name>
<evidence type="ECO:0000256" key="2">
    <source>
        <dbReference type="SAM" id="Phobius"/>
    </source>
</evidence>
<accession>A0A1G4GWX8</accession>
<evidence type="ECO:0000313" key="4">
    <source>
        <dbReference type="EMBL" id="SCO67102.1"/>
    </source>
</evidence>
<proteinExistence type="predicted"/>
<dbReference type="VEuPathDB" id="PlasmoDB:PVP01_0838400"/>
<keyword evidence="2" id="KW-1133">Transmembrane helix</keyword>
<feature type="region of interest" description="Disordered" evidence="1">
    <location>
        <begin position="228"/>
        <end position="247"/>
    </location>
</feature>
<feature type="transmembrane region" description="Helical" evidence="2">
    <location>
        <begin position="299"/>
        <end position="320"/>
    </location>
</feature>
<dbReference type="Proteomes" id="UP000779233">
    <property type="component" value="Unassembled WGS sequence"/>
</dbReference>
<reference evidence="4 5" key="1">
    <citation type="submission" date="2016-07" db="EMBL/GenBank/DDBJ databases">
        <authorList>
            <consortium name="Pathogen Informatics"/>
        </authorList>
    </citation>
    <scope>NUCLEOTIDE SEQUENCE [LARGE SCALE GENOMIC DNA]</scope>
    <source>
        <strain evidence="3">PvW1</strain>
    </source>
</reference>
<organism evidence="4 5">
    <name type="scientific">Plasmodium vivax</name>
    <name type="common">malaria parasite P. vivax</name>
    <dbReference type="NCBI Taxonomy" id="5855"/>
    <lineage>
        <taxon>Eukaryota</taxon>
        <taxon>Sar</taxon>
        <taxon>Alveolata</taxon>
        <taxon>Apicomplexa</taxon>
        <taxon>Aconoidasida</taxon>
        <taxon>Haemosporida</taxon>
        <taxon>Plasmodiidae</taxon>
        <taxon>Plasmodium</taxon>
        <taxon>Plasmodium (Plasmodium)</taxon>
    </lineage>
</organism>
<evidence type="ECO:0000256" key="1">
    <source>
        <dbReference type="SAM" id="MobiDB-lite"/>
    </source>
</evidence>
<sequence>MKFPNYITLNNLIVLKSDITRYDVPDLIFYEELFNVNVSYDDDIGEYLSCSDCNSTDLIKKYIYKIVKNFEQYHKKFKDSSNEKYCRFFKYWLYIQKNNYRIENKYRDSSHWIKCIHCVWDKLKKKYDITDGMCELDYDHYVNSIINIRKNIDELCSIRDFVELNGSKISDKKKCVYYNKSKEKYMKDLFKLIVSINESTTLRKEDFHINVQCTLDSFNSKFPDIQCPSESSDEKPTLHPSSCDREPCPDDASDFTKCEKWQTYLQCLERTKSLPCPQCPEPTDLRSPNNAYEYMRSHVFIPVGFSMLGIILLFILIYKFTPIGAWLNRNIQKKKNIRNNMGDGVTGRDFYNESGRPPAFLEGTPYSMPYQSSRNY</sequence>
<evidence type="ECO:0000313" key="5">
    <source>
        <dbReference type="Proteomes" id="UP000196402"/>
    </source>
</evidence>
<dbReference type="Proteomes" id="UP000196402">
    <property type="component" value="Chromosome 8"/>
</dbReference>
<dbReference type="AlphaFoldDB" id="A0A1G4GWX8"/>
<gene>
    <name evidence="4" type="ORF">PVT01_080043600</name>
    <name evidence="3" type="ORF">PVW1_080044100</name>
</gene>
<dbReference type="EMBL" id="LT615246">
    <property type="protein sequence ID" value="SCO67102.1"/>
    <property type="molecule type" value="Genomic_DNA"/>
</dbReference>
<dbReference type="VEuPathDB" id="PlasmoDB:PVX_119215"/>
<dbReference type="EMBL" id="CAJZCX010000009">
    <property type="protein sequence ID" value="CAG9479363.1"/>
    <property type="molecule type" value="Genomic_DNA"/>
</dbReference>
<keyword evidence="2" id="KW-0812">Transmembrane</keyword>
<dbReference type="InterPro" id="IPR008780">
    <property type="entry name" value="Plasmodium_Vir"/>
</dbReference>
<protein>
    <submittedName>
        <fullName evidence="3">(malaria parasite P. vivax) hypothetical protein</fullName>
    </submittedName>
    <submittedName>
        <fullName evidence="4">VIR protein</fullName>
    </submittedName>
</protein>
<evidence type="ECO:0000313" key="3">
    <source>
        <dbReference type="EMBL" id="CAG9479363.1"/>
    </source>
</evidence>
<dbReference type="Pfam" id="PF05795">
    <property type="entry name" value="Plasmodium_Vir"/>
    <property type="match status" value="1"/>
</dbReference>
<dbReference type="VEuPathDB" id="PlasmoDB:PVPAM_080050800"/>